<organism evidence="2 3">
    <name type="scientific">Clonorchis sinensis</name>
    <name type="common">Chinese liver fluke</name>
    <dbReference type="NCBI Taxonomy" id="79923"/>
    <lineage>
        <taxon>Eukaryota</taxon>
        <taxon>Metazoa</taxon>
        <taxon>Spiralia</taxon>
        <taxon>Lophotrochozoa</taxon>
        <taxon>Platyhelminthes</taxon>
        <taxon>Trematoda</taxon>
        <taxon>Digenea</taxon>
        <taxon>Opisthorchiida</taxon>
        <taxon>Opisthorchiata</taxon>
        <taxon>Opisthorchiidae</taxon>
        <taxon>Clonorchis</taxon>
    </lineage>
</organism>
<gene>
    <name evidence="2" type="ORF">CLF_112597</name>
</gene>
<evidence type="ECO:0000313" key="3">
    <source>
        <dbReference type="Proteomes" id="UP000008909"/>
    </source>
</evidence>
<dbReference type="EMBL" id="DF143779">
    <property type="protein sequence ID" value="GAA54194.1"/>
    <property type="molecule type" value="Genomic_DNA"/>
</dbReference>
<feature type="coiled-coil region" evidence="1">
    <location>
        <begin position="126"/>
        <end position="153"/>
    </location>
</feature>
<sequence length="162" mass="17855">MDWAASKKALAAEFDKPADRQETMRLFKTATMGHGCDPSVFFASLQQSLDLALPGLDRDWTASVSRLPLSRLGQPGSVQPALRAQLRLARATGQLSVENRVRLSRELTEAPLATLQSQEKGVDSPVEDLKNKVDQLAEQLAAFETESRRLQESLSSYPITCK</sequence>
<name>G7YML3_CLOSI</name>
<dbReference type="AlphaFoldDB" id="G7YML3"/>
<keyword evidence="3" id="KW-1185">Reference proteome</keyword>
<keyword evidence="1" id="KW-0175">Coiled coil</keyword>
<evidence type="ECO:0000313" key="2">
    <source>
        <dbReference type="EMBL" id="GAA54194.1"/>
    </source>
</evidence>
<reference key="2">
    <citation type="submission" date="2011-10" db="EMBL/GenBank/DDBJ databases">
        <title>The genome and transcriptome sequence of Clonorchis sinensis provide insights into the carcinogenic liver fluke.</title>
        <authorList>
            <person name="Wang X."/>
            <person name="Huang Y."/>
            <person name="Chen W."/>
            <person name="Liu H."/>
            <person name="Guo L."/>
            <person name="Chen Y."/>
            <person name="Luo F."/>
            <person name="Zhou W."/>
            <person name="Sun J."/>
            <person name="Mao Q."/>
            <person name="Liang P."/>
            <person name="Zhou C."/>
            <person name="Tian Y."/>
            <person name="Men J."/>
            <person name="Lv X."/>
            <person name="Huang L."/>
            <person name="Zhou J."/>
            <person name="Hu Y."/>
            <person name="Li R."/>
            <person name="Zhang F."/>
            <person name="Lei H."/>
            <person name="Li X."/>
            <person name="Hu X."/>
            <person name="Liang C."/>
            <person name="Xu J."/>
            <person name="Wu Z."/>
            <person name="Yu X."/>
        </authorList>
    </citation>
    <scope>NUCLEOTIDE SEQUENCE</scope>
    <source>
        <strain>Henan</strain>
    </source>
</reference>
<reference evidence="2" key="1">
    <citation type="journal article" date="2011" name="Genome Biol.">
        <title>The draft genome of the carcinogenic human liver fluke Clonorchis sinensis.</title>
        <authorList>
            <person name="Wang X."/>
            <person name="Chen W."/>
            <person name="Huang Y."/>
            <person name="Sun J."/>
            <person name="Men J."/>
            <person name="Liu H."/>
            <person name="Luo F."/>
            <person name="Guo L."/>
            <person name="Lv X."/>
            <person name="Deng C."/>
            <person name="Zhou C."/>
            <person name="Fan Y."/>
            <person name="Li X."/>
            <person name="Huang L."/>
            <person name="Hu Y."/>
            <person name="Liang C."/>
            <person name="Hu X."/>
            <person name="Xu J."/>
            <person name="Yu X."/>
        </authorList>
    </citation>
    <scope>NUCLEOTIDE SEQUENCE [LARGE SCALE GENOMIC DNA]</scope>
    <source>
        <strain evidence="2">Henan</strain>
    </source>
</reference>
<protein>
    <submittedName>
        <fullName evidence="2">Gap-Pol polyprotein</fullName>
    </submittedName>
</protein>
<dbReference type="Proteomes" id="UP000008909">
    <property type="component" value="Unassembled WGS sequence"/>
</dbReference>
<proteinExistence type="predicted"/>
<accession>G7YML3</accession>
<evidence type="ECO:0000256" key="1">
    <source>
        <dbReference type="SAM" id="Coils"/>
    </source>
</evidence>